<reference evidence="4 5" key="1">
    <citation type="submission" date="2019-08" db="EMBL/GenBank/DDBJ databases">
        <title>Archangium and Cystobacter genomes.</title>
        <authorList>
            <person name="Chen I.-C.K."/>
            <person name="Wielgoss S."/>
        </authorList>
    </citation>
    <scope>NUCLEOTIDE SEQUENCE [LARGE SCALE GENOMIC DNA]</scope>
    <source>
        <strain evidence="4 5">Cbm 6</strain>
    </source>
</reference>
<evidence type="ECO:0000256" key="1">
    <source>
        <dbReference type="ARBA" id="ARBA00022737"/>
    </source>
</evidence>
<gene>
    <name evidence="4" type="ORF">F0U60_28705</name>
</gene>
<evidence type="ECO:0000313" key="4">
    <source>
        <dbReference type="EMBL" id="WNG47663.1"/>
    </source>
</evidence>
<evidence type="ECO:0000313" key="5">
    <source>
        <dbReference type="Proteomes" id="UP001611383"/>
    </source>
</evidence>
<dbReference type="NCBIfam" id="TIGR03696">
    <property type="entry name" value="Rhs_assc_core"/>
    <property type="match status" value="1"/>
</dbReference>
<keyword evidence="5" id="KW-1185">Reference proteome</keyword>
<feature type="transmembrane region" description="Helical" evidence="2">
    <location>
        <begin position="2337"/>
        <end position="2359"/>
    </location>
</feature>
<dbReference type="Proteomes" id="UP001611383">
    <property type="component" value="Chromosome"/>
</dbReference>
<proteinExistence type="predicted"/>
<dbReference type="InterPro" id="IPR056823">
    <property type="entry name" value="TEN-like_YD-shell"/>
</dbReference>
<dbReference type="InterPro" id="IPR050708">
    <property type="entry name" value="T6SS_VgrG/RHS"/>
</dbReference>
<feature type="domain" description="Teneurin-like YD-shell" evidence="3">
    <location>
        <begin position="2047"/>
        <end position="2315"/>
    </location>
</feature>
<keyword evidence="2" id="KW-0812">Transmembrane</keyword>
<dbReference type="Gene3D" id="2.180.10.10">
    <property type="entry name" value="RHS repeat-associated core"/>
    <property type="match status" value="1"/>
</dbReference>
<name>A0ABY9WWY9_9BACT</name>
<keyword evidence="2" id="KW-1133">Transmembrane helix</keyword>
<sequence>MLTAAVVKNAVSPSTGLVSFPMTLVELEGRNGLNLSLQAFYKGAVDYTATTWNLEAPTGSLGLGWTLSGEMIIADHQQTGLTSAASYLYAADGLIDRLLQTGRTGSVTSFVLASHRFWKISYDSASETWTIIKENGWIHTFGGGVTRGASGANTSTGNSIEWGVRWGAWTGGSVLTQNQSQYALVWRLNKVADSWGNAITYAYTAFSDDSIAVGSGGLPYTRATYLDTVTDTFGRTVKLTYGSKVYDNNQQEYQAAHTGASPNAWQDRYETRFVQSISVADAAGNALMSVGFSYAVKGTGRLAKRYLTQACRYNSRGARLAPVSFTYHNDAGATPAGMLDTVTLPSGATFTFNYAEQTLGLSSRTLPIQKANRNKPRVWFDVDYAVVTWKDPHYPTFRPYLYQWTGRWQEADMGEQSVADQYDNLRVLTESHLCGIFRPQFTYNGDKIKPALHCYHKDPAKPGSWVSSNLRLEALRVDEAVDVASGNGFLAAVGKSSGVLYRIAWTGSDWSSAEPIQLPRVAGGTTLYALCAKNNWLAVLYRANSDQSETVYLKIWYLDATGNWQTGYDGSVHGTAINAHEIMAYAGSSFLILRVYNDKWIGDDYRYQAITWGADFSSPTVTLLVEAGGEAVPSIHGGLVGIESKLFRYNGVNWDDRIDLKDNAYRYPGQTGDRFNMSYGFDKAVRRVTQSVTGYVDGYAYDVTEYYPAQRAFKVDKFNGGNLPSIQEQVWGITGNPNNTIRFPSNYVLLSNQLLYENPDASWSTLTSIPDTVAKKAPQTVQLAAFQYLSYQSGSDAVVVPLRNGTALAPITLPGRSIYADNTSGKLLTGINAFATFTGSFDNPSSLTLHSLVKSQVSDTVKAWAVTRIDVNDGLDQTRVSYGYDTTKALAVTTGWAGLFNRARLMPGSTDGRATPYGYTDTYSFNGLSSSESLVPFPVDNASTNAASTYGALLGLPYQVTACDARGTQVSNTKNYWWVTTQRQLSAGSSRYPRMRRQDSTIDGLTSTRSQTYSDTTGLLTASSLANTNWNGDTETLTTRYTYFPDAYPDAAALNLLTPVVQTTEQVVTTELTFNRSVTVSTWKQWVTGKWAPHKSYRARTNTSAFDFARWSDSTEPPAQDWLKTASLMAPNAQGQQCEMRDADDRASSTLYDFANRWPVATFNNASLQNGEASYFGFESYESTSGWSVRPGGELYAGDSHTGQGCLRMKPVGQGGKSLCLAGDFSPMASGRAFTVSFWAKTQPGYGADSGEAWISITLPSSGGSITVKIPDTQGAWAFVSVPAFTPCASGASTPCPVSLELYTQKASTWVLIDDIQFLPVDATSSVNAYDPRFGLVTAALTNQSSTRRTLFDDSQVPVAEIGPTESPTELLALWQVRNEPSGQLTSQHLNQVSRVRSREAGSYEPFTDDWKSRWQATSPEKWSVSGRTLSHAGSGADTCTWLGYGQQLNYGVRVQVLPPAGSTAPAGKVGIKIGNLEVSWAPATQPGTGYWYLGQTQLTNSFGDGTFPYASDWMFAVVDSRVLFWAGGRLIIDSTPQVSSPGALVLEAATDVSFTGLVTFVEPIVDVVFKDGTGNDRQVQQMADGLNVVVAQFAYDGLLRPAIRSKASTIQMSAVGPLFTYQGAYLTNGGPSGTLWTTGTAEGQINTYWPGDGGYPFSREQYEDSPLGRLTAVGKPGQNFSLAGHPTRFAYGSSTDQRYRTTTITDPNGVSTVTTMDRAGNMVSRKAGPTQVGGTDYAVTSYSHTYSSSGQTHQVLLPRSGTTITEQIDFLGRLVLRQAADSGVTRFIHDRLGRLSYALYAEGLGAAGQNTDRSLYWTYDALDRVTEAGTVDAAWSSLPPLPAGGIPPPGSTAVRKRNSYFGAGTADIGRLQQTATYQPGATTADVTLRYTYSVAGNVTSIVQTTTAGSVNHTGTVQYTYDNLGNTTRMVYPTSTPLPVNYRYNRRGLVSMIGNDVSPAIYAAYSYNADTSIHKESLGFRGSTNVNQTYTYNSPGWVNTVSYNYFAGTVLYDTPQGGYREARYFDGTIQATSARGLYAGAPAGYTYKNAYDPLGQLQFAENNLSTEWGVGISKGVQYDLNGNIQTLNRGNLNLTYNYGTGSDRLSKVDLYDALSHQQSTLEFGYSPSGQVTSVTPNLSTLTYDPFQRLTSTLRVAAPEAALLTFRYGGAGERVSKVHQLGGKTTTTLYVRGLEDTPILHSITGPDGTVTEKAFIRSPNGLIAMITDGKTCYVVRDHQGSTRVVFDQSGTVLAAFDYLPFGQLMRASGDMTLMPYRYTGQEWDAFDSTGTAGLYNHRARLYDPGLGRFYDTDPAFQFASPYVYVGNNPFNFTDPTGLFWKEILGTIAVVGASIAAVLLLPETAALGGVLLIWGGFSAFSVIGGSYAMMKGGSPNDVADASLSFGIGGALAAAGLVLGPLAGMSLKSIGIAEFFGVVNAFSMAPPDASAADMGYYLAAGIAISFASEAIGSAVAARVGGHTGLLGNSTLGGLLDTTRHGGLWNTLTRSTALETAIDASTSVRSIQKGVSGVFSGSSTYGVRSAAKGDSASTVLGQTLLGGAVYGLGSAASGMFGGGNGLVGRGRLSLPRVVSDERLTFGIQWVSEKVVKQTLVMALDPRILESRLNMVRRVLG</sequence>
<dbReference type="InterPro" id="IPR022385">
    <property type="entry name" value="Rhs_assc_core"/>
</dbReference>
<protein>
    <submittedName>
        <fullName evidence="4">RHS repeat-associated core domain-containing protein</fullName>
    </submittedName>
</protein>
<evidence type="ECO:0000259" key="3">
    <source>
        <dbReference type="Pfam" id="PF25023"/>
    </source>
</evidence>
<organism evidence="4 5">
    <name type="scientific">Archangium minus</name>
    <dbReference type="NCBI Taxonomy" id="83450"/>
    <lineage>
        <taxon>Bacteria</taxon>
        <taxon>Pseudomonadati</taxon>
        <taxon>Myxococcota</taxon>
        <taxon>Myxococcia</taxon>
        <taxon>Myxococcales</taxon>
        <taxon>Cystobacterineae</taxon>
        <taxon>Archangiaceae</taxon>
        <taxon>Archangium</taxon>
    </lineage>
</organism>
<feature type="transmembrane region" description="Helical" evidence="2">
    <location>
        <begin position="2366"/>
        <end position="2387"/>
    </location>
</feature>
<evidence type="ECO:0000256" key="2">
    <source>
        <dbReference type="SAM" id="Phobius"/>
    </source>
</evidence>
<keyword evidence="2" id="KW-0472">Membrane</keyword>
<dbReference type="RefSeq" id="WP_395804268.1">
    <property type="nucleotide sequence ID" value="NZ_CP043494.1"/>
</dbReference>
<feature type="transmembrane region" description="Helical" evidence="2">
    <location>
        <begin position="2399"/>
        <end position="2420"/>
    </location>
</feature>
<dbReference type="PANTHER" id="PTHR32305">
    <property type="match status" value="1"/>
</dbReference>
<accession>A0ABY9WWY9</accession>
<dbReference type="Pfam" id="PF25023">
    <property type="entry name" value="TEN_YD-shell"/>
    <property type="match status" value="1"/>
</dbReference>
<keyword evidence="1" id="KW-0677">Repeat</keyword>
<dbReference type="EMBL" id="CP043494">
    <property type="protein sequence ID" value="WNG47663.1"/>
    <property type="molecule type" value="Genomic_DNA"/>
</dbReference>
<dbReference type="PANTHER" id="PTHR32305:SF15">
    <property type="entry name" value="PROTEIN RHSA-RELATED"/>
    <property type="match status" value="1"/>
</dbReference>